<evidence type="ECO:0000313" key="1">
    <source>
        <dbReference type="EMBL" id="CAH2012970.1"/>
    </source>
</evidence>
<reference evidence="1" key="1">
    <citation type="submission" date="2022-03" db="EMBL/GenBank/DDBJ databases">
        <authorList>
            <person name="Sayadi A."/>
        </authorList>
    </citation>
    <scope>NUCLEOTIDE SEQUENCE</scope>
</reference>
<dbReference type="EMBL" id="CAKOFQ010008248">
    <property type="protein sequence ID" value="CAH2012970.1"/>
    <property type="molecule type" value="Genomic_DNA"/>
</dbReference>
<dbReference type="OrthoDB" id="4327074at2759"/>
<protein>
    <submittedName>
        <fullName evidence="1">Uncharacterized protein</fullName>
    </submittedName>
</protein>
<accession>A0A9P0MI29</accession>
<gene>
    <name evidence="1" type="ORF">ACAOBT_LOCUS33131</name>
</gene>
<evidence type="ECO:0000313" key="2">
    <source>
        <dbReference type="Proteomes" id="UP001152888"/>
    </source>
</evidence>
<keyword evidence="2" id="KW-1185">Reference proteome</keyword>
<dbReference type="AlphaFoldDB" id="A0A9P0MI29"/>
<organism evidence="1 2">
    <name type="scientific">Acanthoscelides obtectus</name>
    <name type="common">Bean weevil</name>
    <name type="synonym">Bruchus obtectus</name>
    <dbReference type="NCBI Taxonomy" id="200917"/>
    <lineage>
        <taxon>Eukaryota</taxon>
        <taxon>Metazoa</taxon>
        <taxon>Ecdysozoa</taxon>
        <taxon>Arthropoda</taxon>
        <taxon>Hexapoda</taxon>
        <taxon>Insecta</taxon>
        <taxon>Pterygota</taxon>
        <taxon>Neoptera</taxon>
        <taxon>Endopterygota</taxon>
        <taxon>Coleoptera</taxon>
        <taxon>Polyphaga</taxon>
        <taxon>Cucujiformia</taxon>
        <taxon>Chrysomeloidea</taxon>
        <taxon>Chrysomelidae</taxon>
        <taxon>Bruchinae</taxon>
        <taxon>Bruchini</taxon>
        <taxon>Acanthoscelides</taxon>
    </lineage>
</organism>
<proteinExistence type="predicted"/>
<comment type="caution">
    <text evidence="1">The sequence shown here is derived from an EMBL/GenBank/DDBJ whole genome shotgun (WGS) entry which is preliminary data.</text>
</comment>
<dbReference type="Proteomes" id="UP001152888">
    <property type="component" value="Unassembled WGS sequence"/>
</dbReference>
<name>A0A9P0MI29_ACAOB</name>
<sequence length="209" mass="23595">MYDLSVYHNQELEKWMNNHLGRVVSVFQITKVFAGAYLKAAIPLNAINGFMKCGIYPLNQDVFADVDYVAAEAIEMDIEAKDSCNSMSVLANPPSGTEIAESRPIPIVQDTMNSYSGPSSEINDFDNAETLPSNDREAAMLSPDIDTFSDSRSTYFGNFDPRNICPKIKGQRNRNIKKRKIDTTILTSSPYKNYLMQKKKKRKRYKGLV</sequence>